<evidence type="ECO:0000313" key="2">
    <source>
        <dbReference type="Proteomes" id="UP001412067"/>
    </source>
</evidence>
<sequence length="169" mass="19635">MHVQGLHPEPSSAGIFTFRLEVVLRRCLMEAPSRALPDFYTSIAAKADRRYSFYSWRINGDHLLFARAWLLESLCDHCNSGVLAARSWFLLPIRGQHRPYVELPLCGQNKGYLVLQEELQQAKSSLYESRGRRDRDVSRFWLIESELRAELDQSQMELHIEKALVEKTV</sequence>
<protein>
    <submittedName>
        <fullName evidence="1">Uncharacterized protein</fullName>
    </submittedName>
</protein>
<organism evidence="1 2">
    <name type="scientific">Platanthera guangdongensis</name>
    <dbReference type="NCBI Taxonomy" id="2320717"/>
    <lineage>
        <taxon>Eukaryota</taxon>
        <taxon>Viridiplantae</taxon>
        <taxon>Streptophyta</taxon>
        <taxon>Embryophyta</taxon>
        <taxon>Tracheophyta</taxon>
        <taxon>Spermatophyta</taxon>
        <taxon>Magnoliopsida</taxon>
        <taxon>Liliopsida</taxon>
        <taxon>Asparagales</taxon>
        <taxon>Orchidaceae</taxon>
        <taxon>Orchidoideae</taxon>
        <taxon>Orchideae</taxon>
        <taxon>Orchidinae</taxon>
        <taxon>Platanthera</taxon>
    </lineage>
</organism>
<accession>A0ABR2M4E1</accession>
<proteinExistence type="predicted"/>
<evidence type="ECO:0000313" key="1">
    <source>
        <dbReference type="EMBL" id="KAK8958807.1"/>
    </source>
</evidence>
<name>A0ABR2M4E1_9ASPA</name>
<comment type="caution">
    <text evidence="1">The sequence shown here is derived from an EMBL/GenBank/DDBJ whole genome shotgun (WGS) entry which is preliminary data.</text>
</comment>
<gene>
    <name evidence="1" type="ORF">KSP40_PGU007625</name>
</gene>
<reference evidence="1 2" key="1">
    <citation type="journal article" date="2022" name="Nat. Plants">
        <title>Genomes of leafy and leafless Platanthera orchids illuminate the evolution of mycoheterotrophy.</title>
        <authorList>
            <person name="Li M.H."/>
            <person name="Liu K.W."/>
            <person name="Li Z."/>
            <person name="Lu H.C."/>
            <person name="Ye Q.L."/>
            <person name="Zhang D."/>
            <person name="Wang J.Y."/>
            <person name="Li Y.F."/>
            <person name="Zhong Z.M."/>
            <person name="Liu X."/>
            <person name="Yu X."/>
            <person name="Liu D.K."/>
            <person name="Tu X.D."/>
            <person name="Liu B."/>
            <person name="Hao Y."/>
            <person name="Liao X.Y."/>
            <person name="Jiang Y.T."/>
            <person name="Sun W.H."/>
            <person name="Chen J."/>
            <person name="Chen Y.Q."/>
            <person name="Ai Y."/>
            <person name="Zhai J.W."/>
            <person name="Wu S.S."/>
            <person name="Zhou Z."/>
            <person name="Hsiao Y.Y."/>
            <person name="Wu W.L."/>
            <person name="Chen Y.Y."/>
            <person name="Lin Y.F."/>
            <person name="Hsu J.L."/>
            <person name="Li C.Y."/>
            <person name="Wang Z.W."/>
            <person name="Zhao X."/>
            <person name="Zhong W.Y."/>
            <person name="Ma X.K."/>
            <person name="Ma L."/>
            <person name="Huang J."/>
            <person name="Chen G.Z."/>
            <person name="Huang M.Z."/>
            <person name="Huang L."/>
            <person name="Peng D.H."/>
            <person name="Luo Y.B."/>
            <person name="Zou S.Q."/>
            <person name="Chen S.P."/>
            <person name="Lan S."/>
            <person name="Tsai W.C."/>
            <person name="Van de Peer Y."/>
            <person name="Liu Z.J."/>
        </authorList>
    </citation>
    <scope>NUCLEOTIDE SEQUENCE [LARGE SCALE GENOMIC DNA]</scope>
    <source>
        <strain evidence="1">Lor288</strain>
    </source>
</reference>
<keyword evidence="2" id="KW-1185">Reference proteome</keyword>
<dbReference type="EMBL" id="JBBWWR010000012">
    <property type="protein sequence ID" value="KAK8958807.1"/>
    <property type="molecule type" value="Genomic_DNA"/>
</dbReference>
<dbReference type="Proteomes" id="UP001412067">
    <property type="component" value="Unassembled WGS sequence"/>
</dbReference>